<gene>
    <name evidence="2" type="ORF">M407DRAFT_241167</name>
</gene>
<dbReference type="AlphaFoldDB" id="A0A0C3QKR2"/>
<dbReference type="Proteomes" id="UP000054248">
    <property type="component" value="Unassembled WGS sequence"/>
</dbReference>
<feature type="compositionally biased region" description="Low complexity" evidence="1">
    <location>
        <begin position="16"/>
        <end position="30"/>
    </location>
</feature>
<dbReference type="EMBL" id="KN822950">
    <property type="protein sequence ID" value="KIO33155.1"/>
    <property type="molecule type" value="Genomic_DNA"/>
</dbReference>
<keyword evidence="3" id="KW-1185">Reference proteome</keyword>
<sequence>MTKPHAAAADQPGTIAASLSTSGLTSESTANLIATHKIPANSASTAMTKSAPGPGPSPSPSAPQSADPPIT</sequence>
<proteinExistence type="predicted"/>
<evidence type="ECO:0000313" key="2">
    <source>
        <dbReference type="EMBL" id="KIO33155.1"/>
    </source>
</evidence>
<name>A0A0C3QKR2_9AGAM</name>
<accession>A0A0C3QKR2</accession>
<reference evidence="2 3" key="1">
    <citation type="submission" date="2014-04" db="EMBL/GenBank/DDBJ databases">
        <authorList>
            <consortium name="DOE Joint Genome Institute"/>
            <person name="Kuo A."/>
            <person name="Girlanda M."/>
            <person name="Perotto S."/>
            <person name="Kohler A."/>
            <person name="Nagy L.G."/>
            <person name="Floudas D."/>
            <person name="Copeland A."/>
            <person name="Barry K.W."/>
            <person name="Cichocki N."/>
            <person name="Veneault-Fourrey C."/>
            <person name="LaButti K."/>
            <person name="Lindquist E.A."/>
            <person name="Lipzen A."/>
            <person name="Lundell T."/>
            <person name="Morin E."/>
            <person name="Murat C."/>
            <person name="Sun H."/>
            <person name="Tunlid A."/>
            <person name="Henrissat B."/>
            <person name="Grigoriev I.V."/>
            <person name="Hibbett D.S."/>
            <person name="Martin F."/>
            <person name="Nordberg H.P."/>
            <person name="Cantor M.N."/>
            <person name="Hua S.X."/>
        </authorList>
    </citation>
    <scope>NUCLEOTIDE SEQUENCE [LARGE SCALE GENOMIC DNA]</scope>
    <source>
        <strain evidence="2 3">MUT 4182</strain>
    </source>
</reference>
<protein>
    <submittedName>
        <fullName evidence="2">Uncharacterized protein</fullName>
    </submittedName>
</protein>
<organism evidence="2 3">
    <name type="scientific">Tulasnella calospora MUT 4182</name>
    <dbReference type="NCBI Taxonomy" id="1051891"/>
    <lineage>
        <taxon>Eukaryota</taxon>
        <taxon>Fungi</taxon>
        <taxon>Dikarya</taxon>
        <taxon>Basidiomycota</taxon>
        <taxon>Agaricomycotina</taxon>
        <taxon>Agaricomycetes</taxon>
        <taxon>Cantharellales</taxon>
        <taxon>Tulasnellaceae</taxon>
        <taxon>Tulasnella</taxon>
    </lineage>
</organism>
<feature type="region of interest" description="Disordered" evidence="1">
    <location>
        <begin position="1"/>
        <end position="71"/>
    </location>
</feature>
<reference evidence="3" key="2">
    <citation type="submission" date="2015-01" db="EMBL/GenBank/DDBJ databases">
        <title>Evolutionary Origins and Diversification of the Mycorrhizal Mutualists.</title>
        <authorList>
            <consortium name="DOE Joint Genome Institute"/>
            <consortium name="Mycorrhizal Genomics Consortium"/>
            <person name="Kohler A."/>
            <person name="Kuo A."/>
            <person name="Nagy L.G."/>
            <person name="Floudas D."/>
            <person name="Copeland A."/>
            <person name="Barry K.W."/>
            <person name="Cichocki N."/>
            <person name="Veneault-Fourrey C."/>
            <person name="LaButti K."/>
            <person name="Lindquist E.A."/>
            <person name="Lipzen A."/>
            <person name="Lundell T."/>
            <person name="Morin E."/>
            <person name="Murat C."/>
            <person name="Riley R."/>
            <person name="Ohm R."/>
            <person name="Sun H."/>
            <person name="Tunlid A."/>
            <person name="Henrissat B."/>
            <person name="Grigoriev I.V."/>
            <person name="Hibbett D.S."/>
            <person name="Martin F."/>
        </authorList>
    </citation>
    <scope>NUCLEOTIDE SEQUENCE [LARGE SCALE GENOMIC DNA]</scope>
    <source>
        <strain evidence="3">MUT 4182</strain>
    </source>
</reference>
<dbReference type="HOGENOM" id="CLU_2747209_0_0_1"/>
<evidence type="ECO:0000256" key="1">
    <source>
        <dbReference type="SAM" id="MobiDB-lite"/>
    </source>
</evidence>
<feature type="non-terminal residue" evidence="2">
    <location>
        <position position="71"/>
    </location>
</feature>
<feature type="compositionally biased region" description="Low complexity" evidence="1">
    <location>
        <begin position="62"/>
        <end position="71"/>
    </location>
</feature>
<evidence type="ECO:0000313" key="3">
    <source>
        <dbReference type="Proteomes" id="UP000054248"/>
    </source>
</evidence>